<dbReference type="EnsemblMetazoa" id="CapteT197658">
    <property type="protein sequence ID" value="CapteP197658"/>
    <property type="gene ID" value="CapteG197658"/>
</dbReference>
<name>R7VGP4_CAPTE</name>
<dbReference type="InterPro" id="IPR043159">
    <property type="entry name" value="Lectin_gal-bd_sf"/>
</dbReference>
<dbReference type="AlphaFoldDB" id="R7VGP4"/>
<dbReference type="Proteomes" id="UP000014760">
    <property type="component" value="Unassembled WGS sequence"/>
</dbReference>
<reference evidence="3" key="1">
    <citation type="submission" date="2012-12" db="EMBL/GenBank/DDBJ databases">
        <authorList>
            <person name="Hellsten U."/>
            <person name="Grimwood J."/>
            <person name="Chapman J.A."/>
            <person name="Shapiro H."/>
            <person name="Aerts A."/>
            <person name="Otillar R.P."/>
            <person name="Terry A.Y."/>
            <person name="Boore J.L."/>
            <person name="Simakov O."/>
            <person name="Marletaz F."/>
            <person name="Cho S.-J."/>
            <person name="Edsinger-Gonzales E."/>
            <person name="Havlak P."/>
            <person name="Kuo D.-H."/>
            <person name="Larsson T."/>
            <person name="Lv J."/>
            <person name="Arendt D."/>
            <person name="Savage R."/>
            <person name="Osoegawa K."/>
            <person name="de Jong P."/>
            <person name="Lindberg D.R."/>
            <person name="Seaver E.C."/>
            <person name="Weisblat D.A."/>
            <person name="Putnam N.H."/>
            <person name="Grigoriev I.V."/>
            <person name="Rokhsar D.S."/>
        </authorList>
    </citation>
    <scope>NUCLEOTIDE SEQUENCE</scope>
    <source>
        <strain evidence="3">I ESC-2004</strain>
    </source>
</reference>
<dbReference type="EMBL" id="KB292163">
    <property type="protein sequence ID" value="ELU18018.1"/>
    <property type="molecule type" value="Genomic_DNA"/>
</dbReference>
<proteinExistence type="predicted"/>
<evidence type="ECO:0000313" key="1">
    <source>
        <dbReference type="EMBL" id="ELU18018.1"/>
    </source>
</evidence>
<dbReference type="HOGENOM" id="CLU_1054618_0_0_1"/>
<dbReference type="CDD" id="cd22823">
    <property type="entry name" value="Gal_Rha_Lectin"/>
    <property type="match status" value="2"/>
</dbReference>
<evidence type="ECO:0008006" key="4">
    <source>
        <dbReference type="Google" id="ProtNLM"/>
    </source>
</evidence>
<organism evidence="1">
    <name type="scientific">Capitella teleta</name>
    <name type="common">Polychaete worm</name>
    <dbReference type="NCBI Taxonomy" id="283909"/>
    <lineage>
        <taxon>Eukaryota</taxon>
        <taxon>Metazoa</taxon>
        <taxon>Spiralia</taxon>
        <taxon>Lophotrochozoa</taxon>
        <taxon>Annelida</taxon>
        <taxon>Polychaeta</taxon>
        <taxon>Sedentaria</taxon>
        <taxon>Scolecida</taxon>
        <taxon>Capitellidae</taxon>
        <taxon>Capitella</taxon>
    </lineage>
</organism>
<gene>
    <name evidence="1" type="ORF">CAPTEDRAFT_197658</name>
</gene>
<protein>
    <recommendedName>
        <fullName evidence="4">SUEL-type lectin domain-containing protein</fullName>
    </recommendedName>
</protein>
<dbReference type="EMBL" id="AMQN01003882">
    <property type="status" value="NOT_ANNOTATED_CDS"/>
    <property type="molecule type" value="Genomic_DNA"/>
</dbReference>
<reference evidence="2" key="3">
    <citation type="submission" date="2015-06" db="UniProtKB">
        <authorList>
            <consortium name="EnsemblMetazoa"/>
        </authorList>
    </citation>
    <scope>IDENTIFICATION</scope>
</reference>
<evidence type="ECO:0000313" key="3">
    <source>
        <dbReference type="Proteomes" id="UP000014760"/>
    </source>
</evidence>
<keyword evidence="3" id="KW-1185">Reference proteome</keyword>
<sequence>MTIVVLNNGVMQEVCYVQDFIGQCAKGDLILVKSALLGRMKLGQCLDRDFGYLGCHQNVISKLDELCSGKNQCRIQKMSKQDFDEVLTPSTCPNGLELFLEADYECFKALDTSKVKMDSIGVGILMLFTVVLVGFSEIALTDALQEVCNAEDFNAQCGRGEIIVMKSANLGRMRLGKCISQDFGYIGCQSSVVSKLDTVCTGKNECKMKRVAKRDFEDLLSTDPCPDGLELFLEAEYECMRDSIVLFGDENYDAPSESLICAVA</sequence>
<dbReference type="PANTHER" id="PTHR46780">
    <property type="entry name" value="PROTEIN EVA-1"/>
    <property type="match status" value="1"/>
</dbReference>
<evidence type="ECO:0000313" key="2">
    <source>
        <dbReference type="EnsemblMetazoa" id="CapteP197658"/>
    </source>
</evidence>
<accession>R7VGP4</accession>
<dbReference type="Gene3D" id="2.60.120.740">
    <property type="match status" value="2"/>
</dbReference>
<reference evidence="1 3" key="2">
    <citation type="journal article" date="2013" name="Nature">
        <title>Insights into bilaterian evolution from three spiralian genomes.</title>
        <authorList>
            <person name="Simakov O."/>
            <person name="Marletaz F."/>
            <person name="Cho S.J."/>
            <person name="Edsinger-Gonzales E."/>
            <person name="Havlak P."/>
            <person name="Hellsten U."/>
            <person name="Kuo D.H."/>
            <person name="Larsson T."/>
            <person name="Lv J."/>
            <person name="Arendt D."/>
            <person name="Savage R."/>
            <person name="Osoegawa K."/>
            <person name="de Jong P."/>
            <person name="Grimwood J."/>
            <person name="Chapman J.A."/>
            <person name="Shapiro H."/>
            <person name="Aerts A."/>
            <person name="Otillar R.P."/>
            <person name="Terry A.Y."/>
            <person name="Boore J.L."/>
            <person name="Grigoriev I.V."/>
            <person name="Lindberg D.R."/>
            <person name="Seaver E.C."/>
            <person name="Weisblat D.A."/>
            <person name="Putnam N.H."/>
            <person name="Rokhsar D.S."/>
        </authorList>
    </citation>
    <scope>NUCLEOTIDE SEQUENCE</scope>
    <source>
        <strain evidence="1 3">I ESC-2004</strain>
    </source>
</reference>